<name>C4GEM4_9NEIS</name>
<sequence length="60" mass="6677">MNRARGRFARIGNGRGFMPRQMLPLLPITSKSPAKRRARTSPARRLILASQLRFATQAAG</sequence>
<dbReference type="STRING" id="629741.GCWU000324_00111"/>
<dbReference type="EMBL" id="ACJW02000001">
    <property type="protein sequence ID" value="EEP69634.1"/>
    <property type="molecule type" value="Genomic_DNA"/>
</dbReference>
<accession>C4GEM4</accession>
<dbReference type="AlphaFoldDB" id="C4GEM4"/>
<organism evidence="1 2">
    <name type="scientific">Kingella oralis ATCC 51147</name>
    <dbReference type="NCBI Taxonomy" id="629741"/>
    <lineage>
        <taxon>Bacteria</taxon>
        <taxon>Pseudomonadati</taxon>
        <taxon>Pseudomonadota</taxon>
        <taxon>Betaproteobacteria</taxon>
        <taxon>Neisseriales</taxon>
        <taxon>Neisseriaceae</taxon>
        <taxon>Kingella</taxon>
    </lineage>
</organism>
<proteinExistence type="predicted"/>
<dbReference type="RefSeq" id="WP_003793263.1">
    <property type="nucleotide sequence ID" value="NZ_GG665871.1"/>
</dbReference>
<reference evidence="1" key="1">
    <citation type="submission" date="2009-04" db="EMBL/GenBank/DDBJ databases">
        <authorList>
            <person name="Weinstock G."/>
            <person name="Sodergren E."/>
            <person name="Clifton S."/>
            <person name="Fulton L."/>
            <person name="Fulton B."/>
            <person name="Courtney L."/>
            <person name="Fronick C."/>
            <person name="Harrison M."/>
            <person name="Strong C."/>
            <person name="Farmer C."/>
            <person name="Delahaunty K."/>
            <person name="Markovic C."/>
            <person name="Hall O."/>
            <person name="Minx P."/>
            <person name="Tomlinson C."/>
            <person name="Mitreva M."/>
            <person name="Nelson J."/>
            <person name="Hou S."/>
            <person name="Wollam A."/>
            <person name="Pepin K.H."/>
            <person name="Johnson M."/>
            <person name="Bhonagiri V."/>
            <person name="Nash W.E."/>
            <person name="Warren W."/>
            <person name="Chinwalla A."/>
            <person name="Mardis E.R."/>
            <person name="Wilson R.K."/>
        </authorList>
    </citation>
    <scope>NUCLEOTIDE SEQUENCE [LARGE SCALE GENOMIC DNA]</scope>
    <source>
        <strain evidence="1">ATCC 51147</strain>
    </source>
</reference>
<comment type="caution">
    <text evidence="1">The sequence shown here is derived from an EMBL/GenBank/DDBJ whole genome shotgun (WGS) entry which is preliminary data.</text>
</comment>
<evidence type="ECO:0000313" key="2">
    <source>
        <dbReference type="Proteomes" id="UP000003009"/>
    </source>
</evidence>
<gene>
    <name evidence="1" type="ORF">GCWU000324_00111</name>
</gene>
<protein>
    <submittedName>
        <fullName evidence="1">Uncharacterized protein</fullName>
    </submittedName>
</protein>
<dbReference type="Proteomes" id="UP000003009">
    <property type="component" value="Unassembled WGS sequence"/>
</dbReference>
<keyword evidence="2" id="KW-1185">Reference proteome</keyword>
<evidence type="ECO:0000313" key="1">
    <source>
        <dbReference type="EMBL" id="EEP69634.1"/>
    </source>
</evidence>
<dbReference type="HOGENOM" id="CLU_2935392_0_0_4"/>